<evidence type="ECO:0000256" key="5">
    <source>
        <dbReference type="ARBA" id="ARBA00022679"/>
    </source>
</evidence>
<evidence type="ECO:0000256" key="9">
    <source>
        <dbReference type="ARBA" id="ARBA00023264"/>
    </source>
</evidence>
<keyword evidence="5 11" id="KW-0808">Transferase</keyword>
<dbReference type="Gene3D" id="3.30.870.10">
    <property type="entry name" value="Endonuclease Chain A"/>
    <property type="match status" value="2"/>
</dbReference>
<comment type="pathway">
    <text evidence="2 11">Phospholipid metabolism; phosphatidylglycerol biosynthesis; phosphatidylglycerol from CDP-diacylglycerol: step 1/2.</text>
</comment>
<dbReference type="OrthoDB" id="116827at2759"/>
<reference evidence="13" key="1">
    <citation type="submission" date="2019-05" db="EMBL/GenBank/DDBJ databases">
        <title>Annotation for the trematode Paragonimus heterotremus.</title>
        <authorList>
            <person name="Choi Y.-J."/>
        </authorList>
    </citation>
    <scope>NUCLEOTIDE SEQUENCE</scope>
    <source>
        <strain evidence="13">LC</strain>
    </source>
</reference>
<evidence type="ECO:0000256" key="3">
    <source>
        <dbReference type="ARBA" id="ARBA00010682"/>
    </source>
</evidence>
<dbReference type="CDD" id="cd09137">
    <property type="entry name" value="PLDc_PGS1_euk_2"/>
    <property type="match status" value="1"/>
</dbReference>
<evidence type="ECO:0000256" key="8">
    <source>
        <dbReference type="ARBA" id="ARBA00023209"/>
    </source>
</evidence>
<comment type="similarity">
    <text evidence="3 11">Belongs to the CDP-alcohol phosphatidyltransferase class-II family.</text>
</comment>
<keyword evidence="11" id="KW-0496">Mitochondrion</keyword>
<evidence type="ECO:0000256" key="2">
    <source>
        <dbReference type="ARBA" id="ARBA00005042"/>
    </source>
</evidence>
<dbReference type="SUPFAM" id="SSF56024">
    <property type="entry name" value="Phospholipase D/nuclease"/>
    <property type="match status" value="2"/>
</dbReference>
<dbReference type="SMART" id="SM00155">
    <property type="entry name" value="PLDc"/>
    <property type="match status" value="2"/>
</dbReference>
<sequence length="548" mass="61858">MHTLMGHRFLFLSEKIASSFAPMLSDVLANLELPVFTVNPDQVSILKTPHDLYTNLLGLIKNSQKRIVLSTLYIGTGALEVRLVEAIEQAIRKRNVEVLILLDASRGLRHSSLTHSCAGLQQKSMTIQPSQTSATSSCSLLSSLTSYPGVSVVLYHNPDLRGWLYSLLPSRLNEVIGVQHIKAYVVDDSVLLTGANLSHEYFTKRQDRAWVFDRLPALADFYSGLVRTVSRFCYQLTPSGIPVPLSLETDPKRVSQCTCGYVFMVKILAPSLFTNIFPSLSDYILHKANLKSFKDAFRNAVATYLDSVRCFHPVPSVFSQETYLIPLVQCGPFGIRTEECFTTRLLQSVATAVHKRCHLSLASGYFNLTRAYENLLVDYTLLNPESRLELLCASPSANGFLNSPGLSGYIPMAYRESLIKLLSRFDYTRTPQRNSWPLVSEYSRPEWTFHAKGIWIEQRSSVATEPTTALTLIGSSNLSYRSLNRDLESLLVVWTKNVNLKQRILDEKDYLFSSSDCHPVTLTKLVAQSHFRLPWYLRFLHPFLHTLM</sequence>
<evidence type="ECO:0000256" key="11">
    <source>
        <dbReference type="RuleBase" id="RU365024"/>
    </source>
</evidence>
<keyword evidence="4 11" id="KW-0444">Lipid biosynthesis</keyword>
<keyword evidence="14" id="KW-1185">Reference proteome</keyword>
<keyword evidence="11" id="KW-0067">ATP-binding</keyword>
<accession>A0A8J4WG09</accession>
<dbReference type="Pfam" id="PF13091">
    <property type="entry name" value="PLDc_2"/>
    <property type="match status" value="1"/>
</dbReference>
<comment type="caution">
    <text evidence="13">The sequence shown here is derived from an EMBL/GenBank/DDBJ whole genome shotgun (WGS) entry which is preliminary data.</text>
</comment>
<evidence type="ECO:0000256" key="1">
    <source>
        <dbReference type="ARBA" id="ARBA00003537"/>
    </source>
</evidence>
<evidence type="ECO:0000256" key="6">
    <source>
        <dbReference type="ARBA" id="ARBA00022737"/>
    </source>
</evidence>
<dbReference type="GO" id="GO:0032049">
    <property type="term" value="P:cardiolipin biosynthetic process"/>
    <property type="evidence" value="ECO:0007669"/>
    <property type="project" value="InterPro"/>
</dbReference>
<evidence type="ECO:0000259" key="12">
    <source>
        <dbReference type="PROSITE" id="PS50035"/>
    </source>
</evidence>
<proteinExistence type="inferred from homology"/>
<dbReference type="CDD" id="cd09135">
    <property type="entry name" value="PLDc_PGS1_euk_1"/>
    <property type="match status" value="1"/>
</dbReference>
<comment type="function">
    <text evidence="1 11">Functions in the biosynthesis of the anionic phospholipids phosphatidylglycerol and cardiolipin.</text>
</comment>
<dbReference type="InterPro" id="IPR016270">
    <property type="entry name" value="PGS1"/>
</dbReference>
<keyword evidence="9 11" id="KW-1208">Phospholipid metabolism</keyword>
<dbReference type="UniPathway" id="UPA00084">
    <property type="reaction ID" value="UER00503"/>
</dbReference>
<evidence type="ECO:0000313" key="14">
    <source>
        <dbReference type="Proteomes" id="UP000748531"/>
    </source>
</evidence>
<evidence type="ECO:0000313" key="13">
    <source>
        <dbReference type="EMBL" id="KAF5398811.1"/>
    </source>
</evidence>
<dbReference type="PROSITE" id="PS50035">
    <property type="entry name" value="PLD"/>
    <property type="match status" value="1"/>
</dbReference>
<comment type="subcellular location">
    <subcellularLocation>
        <location evidence="11">Mitochondrion</location>
    </subcellularLocation>
</comment>
<protein>
    <recommendedName>
        <fullName evidence="11">CDP-diacylglycerol--glycerol-3-phosphate 3-phosphatidyltransferase</fullName>
        <ecNumber evidence="11">2.7.8.5</ecNumber>
    </recommendedName>
</protein>
<keyword evidence="7 11" id="KW-0443">Lipid metabolism</keyword>
<evidence type="ECO:0000256" key="7">
    <source>
        <dbReference type="ARBA" id="ARBA00023098"/>
    </source>
</evidence>
<evidence type="ECO:0000256" key="10">
    <source>
        <dbReference type="ARBA" id="ARBA00048586"/>
    </source>
</evidence>
<dbReference type="EC" id="2.7.8.5" evidence="11"/>
<dbReference type="EMBL" id="LUCH01004618">
    <property type="protein sequence ID" value="KAF5398811.1"/>
    <property type="molecule type" value="Genomic_DNA"/>
</dbReference>
<dbReference type="PIRSF" id="PIRSF000850">
    <property type="entry name" value="Phospholipase_D_PSS"/>
    <property type="match status" value="1"/>
</dbReference>
<gene>
    <name evidence="13" type="ORF">PHET_07698</name>
</gene>
<keyword evidence="6" id="KW-0677">Repeat</keyword>
<dbReference type="GO" id="GO:0005739">
    <property type="term" value="C:mitochondrion"/>
    <property type="evidence" value="ECO:0007669"/>
    <property type="project" value="UniProtKB-SubCell"/>
</dbReference>
<dbReference type="PANTHER" id="PTHR12586">
    <property type="entry name" value="CDP-DIACYLGLYCEROL--SERINE O-PHOSPHATIDYLTRANSFERASE"/>
    <property type="match status" value="1"/>
</dbReference>
<dbReference type="InterPro" id="IPR025202">
    <property type="entry name" value="PLD-like_dom"/>
</dbReference>
<evidence type="ECO:0000256" key="4">
    <source>
        <dbReference type="ARBA" id="ARBA00022516"/>
    </source>
</evidence>
<feature type="domain" description="PLD phosphodiesterase" evidence="12">
    <location>
        <begin position="175"/>
        <end position="201"/>
    </location>
</feature>
<dbReference type="InterPro" id="IPR001736">
    <property type="entry name" value="PLipase_D/transphosphatidylase"/>
</dbReference>
<dbReference type="AlphaFoldDB" id="A0A8J4WG09"/>
<keyword evidence="11" id="KW-0547">Nucleotide-binding</keyword>
<comment type="catalytic activity">
    <reaction evidence="10 11">
        <text>a CDP-1,2-diacyl-sn-glycerol + sn-glycerol 3-phosphate = a 1,2-diacyl-sn-glycero-3-phospho-(1'-sn-glycero-3'-phosphate) + CMP + H(+)</text>
        <dbReference type="Rhea" id="RHEA:12593"/>
        <dbReference type="ChEBI" id="CHEBI:15378"/>
        <dbReference type="ChEBI" id="CHEBI:57597"/>
        <dbReference type="ChEBI" id="CHEBI:58332"/>
        <dbReference type="ChEBI" id="CHEBI:60110"/>
        <dbReference type="ChEBI" id="CHEBI:60377"/>
        <dbReference type="EC" id="2.7.8.5"/>
    </reaction>
</comment>
<dbReference type="GO" id="GO:0005524">
    <property type="term" value="F:ATP binding"/>
    <property type="evidence" value="ECO:0007669"/>
    <property type="project" value="UniProtKB-KW"/>
</dbReference>
<dbReference type="GO" id="GO:0008444">
    <property type="term" value="F:CDP-diacylglycerol-glycerol-3-phosphate 3-phosphatidyltransferase activity"/>
    <property type="evidence" value="ECO:0007669"/>
    <property type="project" value="UniProtKB-EC"/>
</dbReference>
<keyword evidence="8 11" id="KW-0594">Phospholipid biosynthesis</keyword>
<name>A0A8J4WG09_9TREM</name>
<dbReference type="Proteomes" id="UP000748531">
    <property type="component" value="Unassembled WGS sequence"/>
</dbReference>
<organism evidence="13 14">
    <name type="scientific">Paragonimus heterotremus</name>
    <dbReference type="NCBI Taxonomy" id="100268"/>
    <lineage>
        <taxon>Eukaryota</taxon>
        <taxon>Metazoa</taxon>
        <taxon>Spiralia</taxon>
        <taxon>Lophotrochozoa</taxon>
        <taxon>Platyhelminthes</taxon>
        <taxon>Trematoda</taxon>
        <taxon>Digenea</taxon>
        <taxon>Plagiorchiida</taxon>
        <taxon>Troglotremata</taxon>
        <taxon>Troglotrematidae</taxon>
        <taxon>Paragonimus</taxon>
    </lineage>
</organism>
<dbReference type="PANTHER" id="PTHR12586:SF1">
    <property type="entry name" value="CDP-DIACYLGLYCEROL--GLYCEROL-3-PHOSPHATE 3-PHOSPHATIDYLTRANSFERASE, MITOCHONDRIAL"/>
    <property type="match status" value="1"/>
</dbReference>